<evidence type="ECO:0000313" key="1">
    <source>
        <dbReference type="EMBL" id="BDQ61454.1"/>
    </source>
</evidence>
<name>A0AC59HP56_ENTFL</name>
<sequence>MTKKLYQWGIVGLGGIAHEFASTFKQETSQLAAVASRTLTKAEQFAADYSIPKAYGSYEELLADETIDVVYIAVPNKQHAEHILKALQAGKHVLCEKAITMNAAELTSLGSCRKK</sequence>
<reference evidence="1" key="1">
    <citation type="submission" date="2022-08" db="EMBL/GenBank/DDBJ databases">
        <title>Molecular epidemiological analysis of five strains of VanD-type vancomycin-resistant Enterococcus faecalis.</title>
        <authorList>
            <person name="Mimura K."/>
            <person name="Hashimoto Y."/>
            <person name="Tomita H."/>
        </authorList>
    </citation>
    <scope>NUCLEOTIDE SEQUENCE</scope>
    <source>
        <strain evidence="1">SVR2332</strain>
    </source>
</reference>
<dbReference type="EMBL" id="AP026729">
    <property type="protein sequence ID" value="BDQ61454.1"/>
    <property type="molecule type" value="Genomic_DNA"/>
</dbReference>
<accession>A0AC59HP56</accession>
<protein>
    <submittedName>
        <fullName evidence="1">Uncharacterized protein</fullName>
    </submittedName>
</protein>
<dbReference type="Proteomes" id="UP001317613">
    <property type="component" value="Chromosome"/>
</dbReference>
<organism evidence="1 2">
    <name type="scientific">Enterococcus faecalis</name>
    <name type="common">Streptococcus faecalis</name>
    <dbReference type="NCBI Taxonomy" id="1351"/>
    <lineage>
        <taxon>Bacteria</taxon>
        <taxon>Bacillati</taxon>
        <taxon>Bacillota</taxon>
        <taxon>Bacilli</taxon>
        <taxon>Lactobacillales</taxon>
        <taxon>Enterococcaceae</taxon>
        <taxon>Enterococcus</taxon>
    </lineage>
</organism>
<proteinExistence type="predicted"/>
<evidence type="ECO:0000313" key="2">
    <source>
        <dbReference type="Proteomes" id="UP001317613"/>
    </source>
</evidence>
<gene>
    <name evidence="1" type="ORF">EfsSVR2332_15320</name>
</gene>